<dbReference type="EMBL" id="KV454412">
    <property type="protein sequence ID" value="ODQ64429.1"/>
    <property type="molecule type" value="Genomic_DNA"/>
</dbReference>
<dbReference type="SUPFAM" id="SSF55248">
    <property type="entry name" value="PCD-like"/>
    <property type="match status" value="1"/>
</dbReference>
<evidence type="ECO:0000256" key="2">
    <source>
        <dbReference type="ARBA" id="ARBA00006472"/>
    </source>
</evidence>
<dbReference type="Pfam" id="PF01329">
    <property type="entry name" value="Pterin_4a"/>
    <property type="match status" value="1"/>
</dbReference>
<sequence length="159" mass="18172">MLRMNFIRSPRITLTVKVTFNSRIPTTPYLVRFASSNSVNITTAHFDACWPQLRQQGWQLVSMAEKSHNYASQSIADSSGRGIEKIYTLKDYARTWAFLTQISMKSHAARHHPYIETQYNKVKVTLHTDDIKDLSPLDLDMAQSFDKYAVGLVKKSASK</sequence>
<dbReference type="CDD" id="cd00488">
    <property type="entry name" value="PCD_DCoH"/>
    <property type="match status" value="1"/>
</dbReference>
<dbReference type="InterPro" id="IPR036428">
    <property type="entry name" value="PCD_sf"/>
</dbReference>
<dbReference type="PANTHER" id="PTHR12599:SF0">
    <property type="entry name" value="PTERIN-4-ALPHA-CARBINOLAMINE DEHYDRATASE"/>
    <property type="match status" value="1"/>
</dbReference>
<evidence type="ECO:0000256" key="5">
    <source>
        <dbReference type="ARBA" id="ARBA00030497"/>
    </source>
</evidence>
<keyword evidence="7" id="KW-1185">Reference proteome</keyword>
<comment type="similarity">
    <text evidence="2">Belongs to the pterin-4-alpha-carbinolamine dehydratase family.</text>
</comment>
<dbReference type="PANTHER" id="PTHR12599">
    <property type="entry name" value="PTERIN-4-ALPHA-CARBINOLAMINE DEHYDRATASE"/>
    <property type="match status" value="1"/>
</dbReference>
<dbReference type="Proteomes" id="UP000095009">
    <property type="component" value="Unassembled WGS sequence"/>
</dbReference>
<dbReference type="GO" id="GO:0008124">
    <property type="term" value="F:4-alpha-hydroxytetrahydrobiopterin dehydratase activity"/>
    <property type="evidence" value="ECO:0007669"/>
    <property type="project" value="UniProtKB-EC"/>
</dbReference>
<name>A0A1E3PGA0_9ASCO</name>
<accession>A0A1E3PGA0</accession>
<dbReference type="AlphaFoldDB" id="A0A1E3PGA0"/>
<evidence type="ECO:0000313" key="7">
    <source>
        <dbReference type="Proteomes" id="UP000095009"/>
    </source>
</evidence>
<protein>
    <recommendedName>
        <fullName evidence="3">4a-hydroxytetrahydrobiopterin dehydratase</fullName>
        <ecNumber evidence="3">4.2.1.96</ecNumber>
    </recommendedName>
    <alternativeName>
        <fullName evidence="5">4-alpha-hydroxy-tetrahydropterin dehydratase</fullName>
    </alternativeName>
</protein>
<dbReference type="EC" id="4.2.1.96" evidence="3"/>
<comment type="catalytic activity">
    <reaction evidence="1">
        <text>(4aS,6R)-4a-hydroxy-L-erythro-5,6,7,8-tetrahydrobiopterin = (6R)-L-erythro-6,7-dihydrobiopterin + H2O</text>
        <dbReference type="Rhea" id="RHEA:11920"/>
        <dbReference type="ChEBI" id="CHEBI:15377"/>
        <dbReference type="ChEBI" id="CHEBI:15642"/>
        <dbReference type="ChEBI" id="CHEBI:43120"/>
        <dbReference type="EC" id="4.2.1.96"/>
    </reaction>
</comment>
<dbReference type="InterPro" id="IPR001533">
    <property type="entry name" value="Pterin_deHydtase"/>
</dbReference>
<evidence type="ECO:0000256" key="3">
    <source>
        <dbReference type="ARBA" id="ARBA00013252"/>
    </source>
</evidence>
<dbReference type="Gene3D" id="3.30.1360.20">
    <property type="entry name" value="Transcriptional coactivator/pterin dehydratase"/>
    <property type="match status" value="1"/>
</dbReference>
<keyword evidence="4" id="KW-0456">Lyase</keyword>
<evidence type="ECO:0000256" key="1">
    <source>
        <dbReference type="ARBA" id="ARBA00001554"/>
    </source>
</evidence>
<evidence type="ECO:0000256" key="4">
    <source>
        <dbReference type="ARBA" id="ARBA00023239"/>
    </source>
</evidence>
<gene>
    <name evidence="6" type="ORF">NADFUDRAFT_47612</name>
</gene>
<reference evidence="6 7" key="1">
    <citation type="journal article" date="2016" name="Proc. Natl. Acad. Sci. U.S.A.">
        <title>Comparative genomics of biotechnologically important yeasts.</title>
        <authorList>
            <person name="Riley R."/>
            <person name="Haridas S."/>
            <person name="Wolfe K.H."/>
            <person name="Lopes M.R."/>
            <person name="Hittinger C.T."/>
            <person name="Goeker M."/>
            <person name="Salamov A.A."/>
            <person name="Wisecaver J.H."/>
            <person name="Long T.M."/>
            <person name="Calvey C.H."/>
            <person name="Aerts A.L."/>
            <person name="Barry K.W."/>
            <person name="Choi C."/>
            <person name="Clum A."/>
            <person name="Coughlan A.Y."/>
            <person name="Deshpande S."/>
            <person name="Douglass A.P."/>
            <person name="Hanson S.J."/>
            <person name="Klenk H.-P."/>
            <person name="LaButti K.M."/>
            <person name="Lapidus A."/>
            <person name="Lindquist E.A."/>
            <person name="Lipzen A.M."/>
            <person name="Meier-Kolthoff J.P."/>
            <person name="Ohm R.A."/>
            <person name="Otillar R.P."/>
            <person name="Pangilinan J.L."/>
            <person name="Peng Y."/>
            <person name="Rokas A."/>
            <person name="Rosa C.A."/>
            <person name="Scheuner C."/>
            <person name="Sibirny A.A."/>
            <person name="Slot J.C."/>
            <person name="Stielow J.B."/>
            <person name="Sun H."/>
            <person name="Kurtzman C.P."/>
            <person name="Blackwell M."/>
            <person name="Grigoriev I.V."/>
            <person name="Jeffries T.W."/>
        </authorList>
    </citation>
    <scope>NUCLEOTIDE SEQUENCE [LARGE SCALE GENOMIC DNA]</scope>
    <source>
        <strain evidence="6 7">DSM 6958</strain>
    </source>
</reference>
<dbReference type="OrthoDB" id="277398at2759"/>
<dbReference type="GO" id="GO:0006729">
    <property type="term" value="P:tetrahydrobiopterin biosynthetic process"/>
    <property type="evidence" value="ECO:0007669"/>
    <property type="project" value="InterPro"/>
</dbReference>
<organism evidence="6 7">
    <name type="scientific">Nadsonia fulvescens var. elongata DSM 6958</name>
    <dbReference type="NCBI Taxonomy" id="857566"/>
    <lineage>
        <taxon>Eukaryota</taxon>
        <taxon>Fungi</taxon>
        <taxon>Dikarya</taxon>
        <taxon>Ascomycota</taxon>
        <taxon>Saccharomycotina</taxon>
        <taxon>Dipodascomycetes</taxon>
        <taxon>Dipodascales</taxon>
        <taxon>Dipodascales incertae sedis</taxon>
        <taxon>Nadsonia</taxon>
    </lineage>
</organism>
<proteinExistence type="inferred from homology"/>
<dbReference type="STRING" id="857566.A0A1E3PGA0"/>
<evidence type="ECO:0000313" key="6">
    <source>
        <dbReference type="EMBL" id="ODQ64429.1"/>
    </source>
</evidence>